<gene>
    <name evidence="2" type="ORF">AFUS01_LOCUS3264</name>
</gene>
<keyword evidence="1" id="KW-1133">Transmembrane helix</keyword>
<protein>
    <submittedName>
        <fullName evidence="2">Uncharacterized protein</fullName>
    </submittedName>
</protein>
<evidence type="ECO:0000313" key="3">
    <source>
        <dbReference type="Proteomes" id="UP000708208"/>
    </source>
</evidence>
<evidence type="ECO:0000313" key="2">
    <source>
        <dbReference type="EMBL" id="CAG7687332.1"/>
    </source>
</evidence>
<reference evidence="2" key="1">
    <citation type="submission" date="2021-06" db="EMBL/GenBank/DDBJ databases">
        <authorList>
            <person name="Hodson N. C."/>
            <person name="Mongue J. A."/>
            <person name="Jaron S. K."/>
        </authorList>
    </citation>
    <scope>NUCLEOTIDE SEQUENCE</scope>
</reference>
<comment type="caution">
    <text evidence="2">The sequence shown here is derived from an EMBL/GenBank/DDBJ whole genome shotgun (WGS) entry which is preliminary data.</text>
</comment>
<dbReference type="OrthoDB" id="6768201at2759"/>
<sequence>MFKQTFNSKDSNISPRKPTWIALKGGCCWICRQTAFISDCTSYPSTWLVHADCLRFAGLSVEKRTRNYYTKESSVPVNLVLQRRGRFSEKMMIVGAMTGRGVLLLMIVPHNMILNLAHCMANVLKPLLEDGVGKIYGEGASKVYEHHEAARAHTAR</sequence>
<keyword evidence="1" id="KW-0472">Membrane</keyword>
<organism evidence="2 3">
    <name type="scientific">Allacma fusca</name>
    <dbReference type="NCBI Taxonomy" id="39272"/>
    <lineage>
        <taxon>Eukaryota</taxon>
        <taxon>Metazoa</taxon>
        <taxon>Ecdysozoa</taxon>
        <taxon>Arthropoda</taxon>
        <taxon>Hexapoda</taxon>
        <taxon>Collembola</taxon>
        <taxon>Symphypleona</taxon>
        <taxon>Sminthuridae</taxon>
        <taxon>Allacma</taxon>
    </lineage>
</organism>
<name>A0A8J2J9P6_9HEXA</name>
<feature type="transmembrane region" description="Helical" evidence="1">
    <location>
        <begin position="91"/>
        <end position="108"/>
    </location>
</feature>
<keyword evidence="1" id="KW-0812">Transmembrane</keyword>
<accession>A0A8J2J9P6</accession>
<keyword evidence="3" id="KW-1185">Reference proteome</keyword>
<dbReference type="AlphaFoldDB" id="A0A8J2J9P6"/>
<dbReference type="Proteomes" id="UP000708208">
    <property type="component" value="Unassembled WGS sequence"/>
</dbReference>
<dbReference type="EMBL" id="CAJVCH010019555">
    <property type="protein sequence ID" value="CAG7687332.1"/>
    <property type="molecule type" value="Genomic_DNA"/>
</dbReference>
<proteinExistence type="predicted"/>
<evidence type="ECO:0000256" key="1">
    <source>
        <dbReference type="SAM" id="Phobius"/>
    </source>
</evidence>